<reference evidence="3" key="4">
    <citation type="submission" date="2025-05" db="UniProtKB">
        <authorList>
            <consortium name="EnsemblFungi"/>
        </authorList>
    </citation>
    <scope>IDENTIFICATION</scope>
    <source>
        <strain evidence="3">isolate 1-1 / race 1 (BBBD)</strain>
    </source>
</reference>
<reference evidence="2" key="1">
    <citation type="submission" date="2009-11" db="EMBL/GenBank/DDBJ databases">
        <authorList>
            <consortium name="The Broad Institute Genome Sequencing Platform"/>
            <person name="Ward D."/>
            <person name="Feldgarden M."/>
            <person name="Earl A."/>
            <person name="Young S.K."/>
            <person name="Zeng Q."/>
            <person name="Koehrsen M."/>
            <person name="Alvarado L."/>
            <person name="Berlin A."/>
            <person name="Bochicchio J."/>
            <person name="Borenstein D."/>
            <person name="Chapman S.B."/>
            <person name="Chen Z."/>
            <person name="Engels R."/>
            <person name="Freedman E."/>
            <person name="Gellesch M."/>
            <person name="Goldberg J."/>
            <person name="Griggs A."/>
            <person name="Gujja S."/>
            <person name="Heilman E."/>
            <person name="Heiman D."/>
            <person name="Hepburn T."/>
            <person name="Howarth C."/>
            <person name="Jen D."/>
            <person name="Larson L."/>
            <person name="Lewis B."/>
            <person name="Mehta T."/>
            <person name="Park D."/>
            <person name="Pearson M."/>
            <person name="Roberts A."/>
            <person name="Saif S."/>
            <person name="Shea T."/>
            <person name="Shenoy N."/>
            <person name="Sisk P."/>
            <person name="Stolte C."/>
            <person name="Sykes S."/>
            <person name="Thomson T."/>
            <person name="Walk T."/>
            <person name="White J."/>
            <person name="Yandava C."/>
            <person name="Izard J."/>
            <person name="Baranova O.V."/>
            <person name="Blanton J.M."/>
            <person name="Tanner A.C."/>
            <person name="Dewhirst F.E."/>
            <person name="Haas B."/>
            <person name="Nusbaum C."/>
            <person name="Birren B."/>
        </authorList>
    </citation>
    <scope>NUCLEOTIDE SEQUENCE [LARGE SCALE GENOMIC DNA]</scope>
    <source>
        <strain evidence="2">1-1 BBBD Race 1</strain>
    </source>
</reference>
<feature type="compositionally biased region" description="Basic and acidic residues" evidence="1">
    <location>
        <begin position="1"/>
        <end position="27"/>
    </location>
</feature>
<dbReference type="VEuPathDB" id="FungiDB:PTTG_29101"/>
<proteinExistence type="predicted"/>
<sequence length="365" mass="42302">MGRVHRENVRGHDEEMAQEQRERHQAEMEENSSQPAVQDNYWETENHDQNPATYNHQDDLDAMAATARLQELPFFTRLNLDDEISLQDLIDAEIEEILRQEDAAIFEGPDYEEEEVDLGEAARWFPFKNKMELVGSLLIGHTHSMISRAIYNKIRAVMSICDIRLPAWATVRGARIRIQKLLCTQLKTETSAFGTPCFYLSVQGILSQDLANPQVSPHIDYYPEMTHHSLFKFSQSKKWLEELAPQHRAPMCQVNQEHFYLFEPVELTSGLIIIPIFFYSQDSQLYSKCIAPDFETYTEEEKTLSKMKIPQDIQFNHPRLLIIPTSEFKKSYAHIEFNGKKISEECGGAIYENQVPQPLAQTSKW</sequence>
<evidence type="ECO:0000313" key="4">
    <source>
        <dbReference type="Proteomes" id="UP000005240"/>
    </source>
</evidence>
<dbReference type="PANTHER" id="PTHR31912">
    <property type="entry name" value="IP13529P"/>
    <property type="match status" value="1"/>
</dbReference>
<organism evidence="2">
    <name type="scientific">Puccinia triticina (isolate 1-1 / race 1 (BBBD))</name>
    <name type="common">Brown leaf rust fungus</name>
    <dbReference type="NCBI Taxonomy" id="630390"/>
    <lineage>
        <taxon>Eukaryota</taxon>
        <taxon>Fungi</taxon>
        <taxon>Dikarya</taxon>
        <taxon>Basidiomycota</taxon>
        <taxon>Pucciniomycotina</taxon>
        <taxon>Pucciniomycetes</taxon>
        <taxon>Pucciniales</taxon>
        <taxon>Pucciniaceae</taxon>
        <taxon>Puccinia</taxon>
    </lineage>
</organism>
<dbReference type="Proteomes" id="UP000005240">
    <property type="component" value="Unassembled WGS sequence"/>
</dbReference>
<protein>
    <submittedName>
        <fullName evidence="2 3">Uncharacterized protein</fullName>
    </submittedName>
</protein>
<dbReference type="EnsemblFungi" id="PTTG_29101-t43_1">
    <property type="protein sequence ID" value="PTTG_29101-t43_1-p1"/>
    <property type="gene ID" value="PTTG_29101"/>
</dbReference>
<dbReference type="OrthoDB" id="2507436at2759"/>
<accession>A0A180G6C2</accession>
<evidence type="ECO:0000313" key="3">
    <source>
        <dbReference type="EnsemblFungi" id="PTTG_29101-t43_1-p1"/>
    </source>
</evidence>
<gene>
    <name evidence="2" type="ORF">PTTG_29101</name>
</gene>
<reference evidence="3 4" key="3">
    <citation type="journal article" date="2017" name="G3 (Bethesda)">
        <title>Comparative analysis highlights variable genome content of wheat rusts and divergence of the mating loci.</title>
        <authorList>
            <person name="Cuomo C.A."/>
            <person name="Bakkeren G."/>
            <person name="Khalil H.B."/>
            <person name="Panwar V."/>
            <person name="Joly D."/>
            <person name="Linning R."/>
            <person name="Sakthikumar S."/>
            <person name="Song X."/>
            <person name="Adiconis X."/>
            <person name="Fan L."/>
            <person name="Goldberg J.M."/>
            <person name="Levin J.Z."/>
            <person name="Young S."/>
            <person name="Zeng Q."/>
            <person name="Anikster Y."/>
            <person name="Bruce M."/>
            <person name="Wang M."/>
            <person name="Yin C."/>
            <person name="McCallum B."/>
            <person name="Szabo L.J."/>
            <person name="Hulbert S."/>
            <person name="Chen X."/>
            <person name="Fellers J.P."/>
        </authorList>
    </citation>
    <scope>NUCLEOTIDE SEQUENCE</scope>
    <source>
        <strain evidence="4">Isolate 1-1 / race 1 (BBBD)</strain>
        <strain evidence="3">isolate 1-1 / race 1 (BBBD)</strain>
    </source>
</reference>
<dbReference type="PANTHER" id="PTHR31912:SF34">
    <property type="entry name" value="NOTOCHORD-RELATED PROTEIN"/>
    <property type="match status" value="1"/>
</dbReference>
<reference evidence="2" key="2">
    <citation type="submission" date="2016-05" db="EMBL/GenBank/DDBJ databases">
        <title>Comparative analysis highlights variable genome content of wheat rusts and divergence of the mating loci.</title>
        <authorList>
            <person name="Cuomo C.A."/>
            <person name="Bakkeren G."/>
            <person name="Szabo L."/>
            <person name="Khalil H."/>
            <person name="Joly D."/>
            <person name="Goldberg J."/>
            <person name="Young S."/>
            <person name="Zeng Q."/>
            <person name="Fellers J."/>
        </authorList>
    </citation>
    <scope>NUCLEOTIDE SEQUENCE [LARGE SCALE GENOMIC DNA]</scope>
    <source>
        <strain evidence="2">1-1 BBBD Race 1</strain>
    </source>
</reference>
<dbReference type="AlphaFoldDB" id="A0A180G6C2"/>
<name>A0A180G6C2_PUCT1</name>
<feature type="region of interest" description="Disordered" evidence="1">
    <location>
        <begin position="1"/>
        <end position="36"/>
    </location>
</feature>
<evidence type="ECO:0000256" key="1">
    <source>
        <dbReference type="SAM" id="MobiDB-lite"/>
    </source>
</evidence>
<dbReference type="EMBL" id="ADAS02000195">
    <property type="protein sequence ID" value="OAV88231.1"/>
    <property type="molecule type" value="Genomic_DNA"/>
</dbReference>
<dbReference type="STRING" id="630390.A0A180G6C2"/>
<keyword evidence="4" id="KW-1185">Reference proteome</keyword>
<evidence type="ECO:0000313" key="2">
    <source>
        <dbReference type="EMBL" id="OAV88231.1"/>
    </source>
</evidence>